<dbReference type="Proteomes" id="UP001055811">
    <property type="component" value="Linkage Group LG05"/>
</dbReference>
<name>A0ACB9D1E2_CICIN</name>
<evidence type="ECO:0000313" key="2">
    <source>
        <dbReference type="Proteomes" id="UP001055811"/>
    </source>
</evidence>
<dbReference type="EMBL" id="CM042013">
    <property type="protein sequence ID" value="KAI3740278.1"/>
    <property type="molecule type" value="Genomic_DNA"/>
</dbReference>
<accession>A0ACB9D1E2</accession>
<proteinExistence type="predicted"/>
<comment type="caution">
    <text evidence="1">The sequence shown here is derived from an EMBL/GenBank/DDBJ whole genome shotgun (WGS) entry which is preliminary data.</text>
</comment>
<gene>
    <name evidence="1" type="ORF">L2E82_30704</name>
</gene>
<evidence type="ECO:0000313" key="1">
    <source>
        <dbReference type="EMBL" id="KAI3740278.1"/>
    </source>
</evidence>
<reference evidence="1 2" key="2">
    <citation type="journal article" date="2022" name="Mol. Ecol. Resour.">
        <title>The genomes of chicory, endive, great burdock and yacon provide insights into Asteraceae paleo-polyploidization history and plant inulin production.</title>
        <authorList>
            <person name="Fan W."/>
            <person name="Wang S."/>
            <person name="Wang H."/>
            <person name="Wang A."/>
            <person name="Jiang F."/>
            <person name="Liu H."/>
            <person name="Zhao H."/>
            <person name="Xu D."/>
            <person name="Zhang Y."/>
        </authorList>
    </citation>
    <scope>NUCLEOTIDE SEQUENCE [LARGE SCALE GENOMIC DNA]</scope>
    <source>
        <strain evidence="2">cv. Punajuju</strain>
        <tissue evidence="1">Leaves</tissue>
    </source>
</reference>
<keyword evidence="2" id="KW-1185">Reference proteome</keyword>
<reference evidence="2" key="1">
    <citation type="journal article" date="2022" name="Mol. Ecol. Resour.">
        <title>The genomes of chicory, endive, great burdock and yacon provide insights into Asteraceae palaeo-polyploidization history and plant inulin production.</title>
        <authorList>
            <person name="Fan W."/>
            <person name="Wang S."/>
            <person name="Wang H."/>
            <person name="Wang A."/>
            <person name="Jiang F."/>
            <person name="Liu H."/>
            <person name="Zhao H."/>
            <person name="Xu D."/>
            <person name="Zhang Y."/>
        </authorList>
    </citation>
    <scope>NUCLEOTIDE SEQUENCE [LARGE SCALE GENOMIC DNA]</scope>
    <source>
        <strain evidence="2">cv. Punajuju</strain>
    </source>
</reference>
<organism evidence="1 2">
    <name type="scientific">Cichorium intybus</name>
    <name type="common">Chicory</name>
    <dbReference type="NCBI Taxonomy" id="13427"/>
    <lineage>
        <taxon>Eukaryota</taxon>
        <taxon>Viridiplantae</taxon>
        <taxon>Streptophyta</taxon>
        <taxon>Embryophyta</taxon>
        <taxon>Tracheophyta</taxon>
        <taxon>Spermatophyta</taxon>
        <taxon>Magnoliopsida</taxon>
        <taxon>eudicotyledons</taxon>
        <taxon>Gunneridae</taxon>
        <taxon>Pentapetalae</taxon>
        <taxon>asterids</taxon>
        <taxon>campanulids</taxon>
        <taxon>Asterales</taxon>
        <taxon>Asteraceae</taxon>
        <taxon>Cichorioideae</taxon>
        <taxon>Cichorieae</taxon>
        <taxon>Cichoriinae</taxon>
        <taxon>Cichorium</taxon>
    </lineage>
</organism>
<protein>
    <submittedName>
        <fullName evidence="1">Uncharacterized protein</fullName>
    </submittedName>
</protein>
<sequence length="246" mass="27161">MTTGITGADLANLVKDATLLAGRQNKVVVERTDFIQAVERSIAGIEKKTAKLQGSEKAVVARHEAGHAVVGTADSKLLAGQPRVEVMESFKGTDSINGIGIRRNPFFLYQKLSILPRSGDLEGKADMKIRALEMVEELRTQRADKTNSVFASTISASEQPPPDHTSGYHFHGSHIWSSDQLSDQLLPLSNTYRRTTHPSNHHKSQVATGIPRWTNVSDSVRKLPQIEEPDHRLRHTCPTTASERRV</sequence>